<accession>A0A931CUZ9</accession>
<dbReference type="PRINTS" id="PR00035">
    <property type="entry name" value="HTHGNTR"/>
</dbReference>
<dbReference type="Gene3D" id="1.20.120.530">
    <property type="entry name" value="GntR ligand-binding domain-like"/>
    <property type="match status" value="1"/>
</dbReference>
<dbReference type="AlphaFoldDB" id="A0A931CUZ9"/>
<evidence type="ECO:0000256" key="1">
    <source>
        <dbReference type="ARBA" id="ARBA00022491"/>
    </source>
</evidence>
<dbReference type="GO" id="GO:0003700">
    <property type="term" value="F:DNA-binding transcription factor activity"/>
    <property type="evidence" value="ECO:0007669"/>
    <property type="project" value="InterPro"/>
</dbReference>
<dbReference type="PROSITE" id="PS50949">
    <property type="entry name" value="HTH_GNTR"/>
    <property type="match status" value="1"/>
</dbReference>
<evidence type="ECO:0000256" key="4">
    <source>
        <dbReference type="ARBA" id="ARBA00023163"/>
    </source>
</evidence>
<dbReference type="Gene3D" id="1.10.10.10">
    <property type="entry name" value="Winged helix-like DNA-binding domain superfamily/Winged helix DNA-binding domain"/>
    <property type="match status" value="1"/>
</dbReference>
<dbReference type="InterPro" id="IPR000524">
    <property type="entry name" value="Tscrpt_reg_HTH_GntR"/>
</dbReference>
<dbReference type="GO" id="GO:0003677">
    <property type="term" value="F:DNA binding"/>
    <property type="evidence" value="ECO:0007669"/>
    <property type="project" value="UniProtKB-KW"/>
</dbReference>
<protein>
    <recommendedName>
        <fullName evidence="6">Pyruvate dehydrogenase complex repressor</fullName>
    </recommendedName>
</protein>
<gene>
    <name evidence="8" type="ORF">H0S81_06395</name>
</gene>
<name>A0A931CUZ9_9BACT</name>
<dbReference type="InterPro" id="IPR036388">
    <property type="entry name" value="WH-like_DNA-bd_sf"/>
</dbReference>
<comment type="caution">
    <text evidence="8">The sequence shown here is derived from an EMBL/GenBank/DDBJ whole genome shotgun (WGS) entry which is preliminary data.</text>
</comment>
<dbReference type="Pfam" id="PF00392">
    <property type="entry name" value="GntR"/>
    <property type="match status" value="1"/>
</dbReference>
<keyword evidence="2" id="KW-0805">Transcription regulation</keyword>
<evidence type="ECO:0000256" key="6">
    <source>
        <dbReference type="ARBA" id="ARBA00039592"/>
    </source>
</evidence>
<dbReference type="SMART" id="SM00895">
    <property type="entry name" value="FCD"/>
    <property type="match status" value="1"/>
</dbReference>
<evidence type="ECO:0000313" key="9">
    <source>
        <dbReference type="Proteomes" id="UP000706172"/>
    </source>
</evidence>
<keyword evidence="1" id="KW-0678">Repressor</keyword>
<keyword evidence="4" id="KW-0804">Transcription</keyword>
<evidence type="ECO:0000256" key="2">
    <source>
        <dbReference type="ARBA" id="ARBA00023015"/>
    </source>
</evidence>
<feature type="domain" description="HTH gntR-type" evidence="7">
    <location>
        <begin position="13"/>
        <end position="83"/>
    </location>
</feature>
<dbReference type="InterPro" id="IPR036390">
    <property type="entry name" value="WH_DNA-bd_sf"/>
</dbReference>
<dbReference type="Pfam" id="PF07729">
    <property type="entry name" value="FCD"/>
    <property type="match status" value="1"/>
</dbReference>
<organism evidence="8 9">
    <name type="scientific">Desulfotignum balticum</name>
    <dbReference type="NCBI Taxonomy" id="115781"/>
    <lineage>
        <taxon>Bacteria</taxon>
        <taxon>Pseudomonadati</taxon>
        <taxon>Thermodesulfobacteriota</taxon>
        <taxon>Desulfobacteria</taxon>
        <taxon>Desulfobacterales</taxon>
        <taxon>Desulfobacteraceae</taxon>
        <taxon>Desulfotignum</taxon>
    </lineage>
</organism>
<dbReference type="SMART" id="SM00345">
    <property type="entry name" value="HTH_GNTR"/>
    <property type="match status" value="1"/>
</dbReference>
<evidence type="ECO:0000256" key="5">
    <source>
        <dbReference type="ARBA" id="ARBA00037357"/>
    </source>
</evidence>
<evidence type="ECO:0000256" key="3">
    <source>
        <dbReference type="ARBA" id="ARBA00023125"/>
    </source>
</evidence>
<comment type="function">
    <text evidence="5">Transcriptional repressor for the pyruvate dehydrogenase complex genes aceEF and lpd.</text>
</comment>
<dbReference type="PANTHER" id="PTHR43537">
    <property type="entry name" value="TRANSCRIPTIONAL REGULATOR, GNTR FAMILY"/>
    <property type="match status" value="1"/>
</dbReference>
<dbReference type="PANTHER" id="PTHR43537:SF34">
    <property type="entry name" value="PYRUVATE DEHYDROGENASE COMPLEX REPRESSOR"/>
    <property type="match status" value="1"/>
</dbReference>
<dbReference type="InterPro" id="IPR008920">
    <property type="entry name" value="TF_FadR/GntR_C"/>
</dbReference>
<dbReference type="InterPro" id="IPR011711">
    <property type="entry name" value="GntR_C"/>
</dbReference>
<keyword evidence="3" id="KW-0238">DNA-binding</keyword>
<dbReference type="SUPFAM" id="SSF46785">
    <property type="entry name" value="Winged helix' DNA-binding domain"/>
    <property type="match status" value="1"/>
</dbReference>
<sequence length="244" mass="26844">MPDCLQDAVIRKGRVSDQIRTVLKQAILDGHFRPGDKFPPEVEIAAKYRVSKASAREALREMEAEGLIQKKRGVFGGSFVAAPGPEKIMDVVTNAYLFGNVTASDLAELRRILEPGLAALAADRRTEDDLAAMAECIDRVAQSIDAGSPDQTRAISFHTLIADACHNPFISALMASLVHVFQQVLAKTPDMETAKQDLTYNRLFYECIRDRDTARAASVMADHFDTLDGMIQKEAQNKQSPPEP</sequence>
<reference evidence="8" key="1">
    <citation type="submission" date="2020-07" db="EMBL/GenBank/DDBJ databases">
        <title>Severe corrosion of carbon steel in oil field produced water can be linked to methanogenic archaea containing a special type of NiFe hydrogenase.</title>
        <authorList>
            <person name="Lahme S."/>
            <person name="Mand J."/>
            <person name="Longwell J."/>
            <person name="Smith R."/>
            <person name="Enning D."/>
        </authorList>
    </citation>
    <scope>NUCLEOTIDE SEQUENCE</scope>
    <source>
        <strain evidence="8">MIC098Bin6</strain>
    </source>
</reference>
<dbReference type="EMBL" id="JACCQK010000352">
    <property type="protein sequence ID" value="MBG0779540.1"/>
    <property type="molecule type" value="Genomic_DNA"/>
</dbReference>
<evidence type="ECO:0000259" key="7">
    <source>
        <dbReference type="PROSITE" id="PS50949"/>
    </source>
</evidence>
<dbReference type="SUPFAM" id="SSF48008">
    <property type="entry name" value="GntR ligand-binding domain-like"/>
    <property type="match status" value="1"/>
</dbReference>
<proteinExistence type="predicted"/>
<evidence type="ECO:0000313" key="8">
    <source>
        <dbReference type="EMBL" id="MBG0779540.1"/>
    </source>
</evidence>
<dbReference type="Proteomes" id="UP000706172">
    <property type="component" value="Unassembled WGS sequence"/>
</dbReference>
<dbReference type="CDD" id="cd07377">
    <property type="entry name" value="WHTH_GntR"/>
    <property type="match status" value="1"/>
</dbReference>